<dbReference type="AlphaFoldDB" id="A0A381FIL4"/>
<accession>A0A381FIL4</accession>
<dbReference type="EMBL" id="UFVR01000004">
    <property type="protein sequence ID" value="SUX46371.1"/>
    <property type="molecule type" value="Genomic_DNA"/>
</dbReference>
<reference evidence="1 2" key="1">
    <citation type="submission" date="2018-06" db="EMBL/GenBank/DDBJ databases">
        <authorList>
            <consortium name="Pathogen Informatics"/>
            <person name="Doyle S."/>
        </authorList>
    </citation>
    <scope>NUCLEOTIDE SEQUENCE [LARGE SCALE GENOMIC DNA]</scope>
    <source>
        <strain evidence="1 2">NCTC13532</strain>
    </source>
</reference>
<protein>
    <submittedName>
        <fullName evidence="1">Protein of uncharacterized function (DUF2971)</fullName>
    </submittedName>
</protein>
<dbReference type="RefSeq" id="WP_115620118.1">
    <property type="nucleotide sequence ID" value="NZ_UFVR01000004.1"/>
</dbReference>
<organism evidence="1 2">
    <name type="scientific">Chryseobacterium indoltheticum</name>
    <dbReference type="NCBI Taxonomy" id="254"/>
    <lineage>
        <taxon>Bacteria</taxon>
        <taxon>Pseudomonadati</taxon>
        <taxon>Bacteroidota</taxon>
        <taxon>Flavobacteriia</taxon>
        <taxon>Flavobacteriales</taxon>
        <taxon>Weeksellaceae</taxon>
        <taxon>Chryseobacterium group</taxon>
        <taxon>Chryseobacterium</taxon>
    </lineage>
</organism>
<dbReference type="InterPro" id="IPR021352">
    <property type="entry name" value="DUF2971"/>
</dbReference>
<name>A0A381FIL4_9FLAO</name>
<gene>
    <name evidence="1" type="ORF">NCTC13532_01904</name>
</gene>
<proteinExistence type="predicted"/>
<sequence length="322" mass="37623">MKVYKYRSNYDRDVISLFLNQLFAPTYDNLNDPFEGIFNNLEDKKILEIFKNLENAYDELVTMVRKTGVYSLCKTYDNEILWSLYSDSHRGFVIEYDLDILLNDFNYNKIVPLAHLVEVQYKDSPQKSMTIKDSYNKYMNFSSIIGTKSLSWKHENEIRLIFEESGLNTYNFKAVTSITFGLRASEKEISKVMNLMKGRGLRYFKMRTCADSYQLEIIDIQDEFVNAPEYIQNKAPFDKKFMSADYISPEYHIHIDLLKNIVLDVCSLPNIINVDSIEILGELARPKINILATTSSKKVPVRFFEFEFHNGDFVQVNKCTSN</sequence>
<evidence type="ECO:0000313" key="1">
    <source>
        <dbReference type="EMBL" id="SUX46371.1"/>
    </source>
</evidence>
<dbReference type="Pfam" id="PF11185">
    <property type="entry name" value="DUF2971"/>
    <property type="match status" value="1"/>
</dbReference>
<dbReference type="Proteomes" id="UP000254282">
    <property type="component" value="Unassembled WGS sequence"/>
</dbReference>
<evidence type="ECO:0000313" key="2">
    <source>
        <dbReference type="Proteomes" id="UP000254282"/>
    </source>
</evidence>